<feature type="region of interest" description="Disordered" evidence="16">
    <location>
        <begin position="1"/>
        <end position="42"/>
    </location>
</feature>
<dbReference type="Gene3D" id="2.70.150.10">
    <property type="entry name" value="Calcium-transporting ATPase, cytoplasmic transduction domain A"/>
    <property type="match status" value="1"/>
</dbReference>
<gene>
    <name evidence="18" type="ORF">GXW76_14915</name>
</gene>
<dbReference type="SUPFAM" id="SSF56784">
    <property type="entry name" value="HAD-like"/>
    <property type="match status" value="1"/>
</dbReference>
<dbReference type="SUPFAM" id="SSF81665">
    <property type="entry name" value="Calcium ATPase, transmembrane domain M"/>
    <property type="match status" value="1"/>
</dbReference>
<evidence type="ECO:0000256" key="15">
    <source>
        <dbReference type="RuleBase" id="RU362081"/>
    </source>
</evidence>
<evidence type="ECO:0000256" key="13">
    <source>
        <dbReference type="ARBA" id="ARBA00023065"/>
    </source>
</evidence>
<dbReference type="SFLD" id="SFLDF00027">
    <property type="entry name" value="p-type_atpase"/>
    <property type="match status" value="1"/>
</dbReference>
<keyword evidence="7 15" id="KW-0479">Metal-binding</keyword>
<dbReference type="PROSITE" id="PS00154">
    <property type="entry name" value="ATPASE_E1_E2"/>
    <property type="match status" value="1"/>
</dbReference>
<dbReference type="GO" id="GO:0005507">
    <property type="term" value="F:copper ion binding"/>
    <property type="evidence" value="ECO:0007669"/>
    <property type="project" value="TreeGrafter"/>
</dbReference>
<dbReference type="InterPro" id="IPR008250">
    <property type="entry name" value="ATPase_P-typ_transduc_dom_A_sf"/>
</dbReference>
<reference evidence="18" key="2">
    <citation type="journal article" date="2021" name="Syst. Appl. Microbiol.">
        <title>Roseomonas hellenica sp. nov., isolated from roots of wild-growing Alkanna tinctoria.</title>
        <authorList>
            <person name="Rat A."/>
            <person name="Naranjo H.D."/>
            <person name="Lebbe L."/>
            <person name="Cnockaert M."/>
            <person name="Krigas N."/>
            <person name="Grigoriadou K."/>
            <person name="Maloupa E."/>
            <person name="Willems A."/>
        </authorList>
    </citation>
    <scope>NUCLEOTIDE SEQUENCE</scope>
    <source>
        <strain evidence="18">LMG 31231</strain>
    </source>
</reference>
<dbReference type="GO" id="GO:0005524">
    <property type="term" value="F:ATP binding"/>
    <property type="evidence" value="ECO:0007669"/>
    <property type="project" value="UniProtKB-UniRule"/>
</dbReference>
<dbReference type="NCBIfam" id="TIGR01494">
    <property type="entry name" value="ATPase_P-type"/>
    <property type="match status" value="1"/>
</dbReference>
<feature type="transmembrane region" description="Helical" evidence="15">
    <location>
        <begin position="56"/>
        <end position="73"/>
    </location>
</feature>
<dbReference type="AlphaFoldDB" id="A0A9X9WZ92"/>
<dbReference type="InterPro" id="IPR023214">
    <property type="entry name" value="HAD_sf"/>
</dbReference>
<evidence type="ECO:0000256" key="12">
    <source>
        <dbReference type="ARBA" id="ARBA00022989"/>
    </source>
</evidence>
<dbReference type="NCBIfam" id="TIGR01525">
    <property type="entry name" value="ATPase-IB_hvy"/>
    <property type="match status" value="1"/>
</dbReference>
<dbReference type="GO" id="GO:0016887">
    <property type="term" value="F:ATP hydrolysis activity"/>
    <property type="evidence" value="ECO:0007669"/>
    <property type="project" value="InterPro"/>
</dbReference>
<dbReference type="EMBL" id="JAAEDM010000041">
    <property type="protein sequence ID" value="MBR0672471.1"/>
    <property type="molecule type" value="Genomic_DNA"/>
</dbReference>
<keyword evidence="13" id="KW-0406">Ion transport</keyword>
<proteinExistence type="inferred from homology"/>
<dbReference type="Proteomes" id="UP001138751">
    <property type="component" value="Unassembled WGS sequence"/>
</dbReference>
<comment type="subcellular location">
    <subcellularLocation>
        <location evidence="1">Cell membrane</location>
        <topology evidence="1">Multi-pass membrane protein</topology>
    </subcellularLocation>
</comment>
<dbReference type="SUPFAM" id="SSF81653">
    <property type="entry name" value="Calcium ATPase, transduction domain A"/>
    <property type="match status" value="1"/>
</dbReference>
<evidence type="ECO:0000256" key="6">
    <source>
        <dbReference type="ARBA" id="ARBA00022692"/>
    </source>
</evidence>
<dbReference type="PANTHER" id="PTHR43520">
    <property type="entry name" value="ATP7, ISOFORM B"/>
    <property type="match status" value="1"/>
</dbReference>
<reference evidence="18" key="1">
    <citation type="submission" date="2020-01" db="EMBL/GenBank/DDBJ databases">
        <authorList>
            <person name="Rat A."/>
        </authorList>
    </citation>
    <scope>NUCLEOTIDE SEQUENCE</scope>
    <source>
        <strain evidence="18">LMG 31231</strain>
    </source>
</reference>
<keyword evidence="12 15" id="KW-1133">Transmembrane helix</keyword>
<name>A0A9X9WZ92_9PROT</name>
<evidence type="ECO:0000313" key="19">
    <source>
        <dbReference type="Proteomes" id="UP001138751"/>
    </source>
</evidence>
<evidence type="ECO:0000256" key="1">
    <source>
        <dbReference type="ARBA" id="ARBA00004651"/>
    </source>
</evidence>
<dbReference type="PANTHER" id="PTHR43520:SF5">
    <property type="entry name" value="CATION-TRANSPORTING P-TYPE ATPASE-RELATED"/>
    <property type="match status" value="1"/>
</dbReference>
<dbReference type="InterPro" id="IPR036412">
    <property type="entry name" value="HAD-like_sf"/>
</dbReference>
<feature type="compositionally biased region" description="Basic residues" evidence="16">
    <location>
        <begin position="1"/>
        <end position="13"/>
    </location>
</feature>
<dbReference type="GO" id="GO:0055070">
    <property type="term" value="P:copper ion homeostasis"/>
    <property type="evidence" value="ECO:0007669"/>
    <property type="project" value="TreeGrafter"/>
</dbReference>
<feature type="transmembrane region" description="Helical" evidence="15">
    <location>
        <begin position="671"/>
        <end position="691"/>
    </location>
</feature>
<dbReference type="InterPro" id="IPR001757">
    <property type="entry name" value="P_typ_ATPase"/>
</dbReference>
<feature type="transmembrane region" description="Helical" evidence="15">
    <location>
        <begin position="301"/>
        <end position="323"/>
    </location>
</feature>
<keyword evidence="10" id="KW-0460">Magnesium</keyword>
<accession>A0A9X9WZ92</accession>
<keyword evidence="19" id="KW-1185">Reference proteome</keyword>
<evidence type="ECO:0000313" key="18">
    <source>
        <dbReference type="EMBL" id="MBR0672471.1"/>
    </source>
</evidence>
<evidence type="ECO:0000256" key="10">
    <source>
        <dbReference type="ARBA" id="ARBA00022842"/>
    </source>
</evidence>
<dbReference type="GO" id="GO:0060003">
    <property type="term" value="P:copper ion export"/>
    <property type="evidence" value="ECO:0007669"/>
    <property type="project" value="UniProtKB-ARBA"/>
</dbReference>
<evidence type="ECO:0000256" key="3">
    <source>
        <dbReference type="ARBA" id="ARBA00022448"/>
    </source>
</evidence>
<evidence type="ECO:0000256" key="8">
    <source>
        <dbReference type="ARBA" id="ARBA00022741"/>
    </source>
</evidence>
<evidence type="ECO:0000259" key="17">
    <source>
        <dbReference type="Pfam" id="PF00122"/>
    </source>
</evidence>
<protein>
    <submittedName>
        <fullName evidence="18">Heavy metal translocating P-type ATPase</fullName>
    </submittedName>
</protein>
<feature type="domain" description="P-type ATPase A" evidence="17">
    <location>
        <begin position="184"/>
        <end position="285"/>
    </location>
</feature>
<feature type="transmembrane region" description="Helical" evidence="15">
    <location>
        <begin position="335"/>
        <end position="356"/>
    </location>
</feature>
<evidence type="ECO:0000256" key="2">
    <source>
        <dbReference type="ARBA" id="ARBA00006024"/>
    </source>
</evidence>
<dbReference type="SFLD" id="SFLDS00003">
    <property type="entry name" value="Haloacid_Dehalogenase"/>
    <property type="match status" value="1"/>
</dbReference>
<keyword evidence="4 15" id="KW-1003">Cell membrane</keyword>
<keyword evidence="3" id="KW-0813">Transport</keyword>
<dbReference type="NCBIfam" id="TIGR01511">
    <property type="entry name" value="ATPase-IB1_Cu"/>
    <property type="match status" value="1"/>
</dbReference>
<evidence type="ECO:0000256" key="4">
    <source>
        <dbReference type="ARBA" id="ARBA00022475"/>
    </source>
</evidence>
<dbReference type="SFLD" id="SFLDG00002">
    <property type="entry name" value="C1.7:_P-type_atpase_like"/>
    <property type="match status" value="1"/>
</dbReference>
<dbReference type="InterPro" id="IPR023298">
    <property type="entry name" value="ATPase_P-typ_TM_dom_sf"/>
</dbReference>
<dbReference type="InterPro" id="IPR023299">
    <property type="entry name" value="ATPase_P-typ_cyto_dom_N"/>
</dbReference>
<dbReference type="Gene3D" id="3.40.1110.10">
    <property type="entry name" value="Calcium-transporting ATPase, cytoplasmic domain N"/>
    <property type="match status" value="1"/>
</dbReference>
<evidence type="ECO:0000256" key="9">
    <source>
        <dbReference type="ARBA" id="ARBA00022840"/>
    </source>
</evidence>
<dbReference type="Gene3D" id="3.40.50.1000">
    <property type="entry name" value="HAD superfamily/HAD-like"/>
    <property type="match status" value="1"/>
</dbReference>
<feature type="transmembrane region" description="Helical" evidence="15">
    <location>
        <begin position="93"/>
        <end position="112"/>
    </location>
</feature>
<feature type="transmembrane region" description="Helical" evidence="15">
    <location>
        <begin position="642"/>
        <end position="665"/>
    </location>
</feature>
<evidence type="ECO:0000256" key="7">
    <source>
        <dbReference type="ARBA" id="ARBA00022723"/>
    </source>
</evidence>
<evidence type="ECO:0000256" key="16">
    <source>
        <dbReference type="SAM" id="MobiDB-lite"/>
    </source>
</evidence>
<dbReference type="InterPro" id="IPR059000">
    <property type="entry name" value="ATPase_P-type_domA"/>
</dbReference>
<comment type="similarity">
    <text evidence="2 15">Belongs to the cation transport ATPase (P-type) (TC 3.A.3) family. Type IB subfamily.</text>
</comment>
<evidence type="ECO:0000256" key="14">
    <source>
        <dbReference type="ARBA" id="ARBA00023136"/>
    </source>
</evidence>
<keyword evidence="11" id="KW-1278">Translocase</keyword>
<keyword evidence="8 15" id="KW-0547">Nucleotide-binding</keyword>
<keyword evidence="9 15" id="KW-0067">ATP-binding</keyword>
<dbReference type="GO" id="GO:0005886">
    <property type="term" value="C:plasma membrane"/>
    <property type="evidence" value="ECO:0007669"/>
    <property type="project" value="UniProtKB-SubCell"/>
</dbReference>
<evidence type="ECO:0000256" key="11">
    <source>
        <dbReference type="ARBA" id="ARBA00022967"/>
    </source>
</evidence>
<evidence type="ECO:0000256" key="5">
    <source>
        <dbReference type="ARBA" id="ARBA00022553"/>
    </source>
</evidence>
<keyword evidence="6 15" id="KW-0812">Transmembrane</keyword>
<dbReference type="PRINTS" id="PR00119">
    <property type="entry name" value="CATATPASE"/>
</dbReference>
<dbReference type="FunFam" id="2.70.150.10:FF:000020">
    <property type="entry name" value="Copper-exporting P-type ATPase A"/>
    <property type="match status" value="1"/>
</dbReference>
<dbReference type="InterPro" id="IPR018303">
    <property type="entry name" value="ATPase_P-typ_P_site"/>
</dbReference>
<keyword evidence="5" id="KW-0597">Phosphoprotein</keyword>
<dbReference type="PRINTS" id="PR00120">
    <property type="entry name" value="HATPASE"/>
</dbReference>
<comment type="caution">
    <text evidence="18">The sequence shown here is derived from an EMBL/GenBank/DDBJ whole genome shotgun (WGS) entry which is preliminary data.</text>
</comment>
<dbReference type="InterPro" id="IPR027256">
    <property type="entry name" value="P-typ_ATPase_IB"/>
</dbReference>
<sequence length="714" mass="74466">MTVEHHHGHHHHPDHAPGATAMSTPSEGAQAGHGDAGHGHAGHDHGAMVAEFRRRFWICLPLTIGVVLLSRHIQMLLGLPEWLNFPGGAFVEAGLASVVFFYGGWPFITGLADEVRRGKPGMMTLVSLAIVSAYIYSLAVLAGLAGEVFFWETATLILVMLLGHWLEAKSVLGASGALQALVRLMPSTATRLGANGAQEEVPIAALKADDLVLVRPGAKIPTDGTVTEGSSSVDESMLTGESRPVEKAAGDRVVGGAVNGEGALTVRIDRTGGETYLAQVIRLVEQAQATRSRTQDLANRAAGILTWVAIGVGGGTFAVWLLLDAPLAFALERMVTVMVISCPHALGLAVPLVVAVSTELTARNGLLIRDRAAFERARSLQAVVFDKTGTLTEGRFGVASVVPLGAGMDEVEVLRLAAGLEAFSEHPIAQGILRGADERGIALPAATDFRNLPGEGARATIDGRTVEVVSPGTLRRRGIDVTDGRVAAEHLAGRTVVFVVVDGTVVGAVALADVVRPESREAVRQLQALGLRCMMLTGDAKPVAEQVGRELGLDEVRAEVLPHQKAEAVQAIQAKGLTVAMVGDGVNDAPALAQSDLGIAIGAGTDVAAEAADIVLVRNDPRDVVAILALARATYAKMAQNLVWATGYNVIAIPLAAGVGIPWGVLLTPAAGAALMSLSTVVVALNARLLGRQGEHQLAALRQDIARRHAEAAA</sequence>
<feature type="transmembrane region" description="Helical" evidence="15">
    <location>
        <begin position="124"/>
        <end position="142"/>
    </location>
</feature>
<keyword evidence="14 15" id="KW-0472">Membrane</keyword>
<organism evidence="18 19">
    <name type="scientific">Neoroseomonas soli</name>
    <dbReference type="NCBI Taxonomy" id="1081025"/>
    <lineage>
        <taxon>Bacteria</taxon>
        <taxon>Pseudomonadati</taxon>
        <taxon>Pseudomonadota</taxon>
        <taxon>Alphaproteobacteria</taxon>
        <taxon>Acetobacterales</taxon>
        <taxon>Acetobacteraceae</taxon>
        <taxon>Neoroseomonas</taxon>
    </lineage>
</organism>
<dbReference type="Pfam" id="PF00702">
    <property type="entry name" value="Hydrolase"/>
    <property type="match status" value="1"/>
</dbReference>
<dbReference type="Pfam" id="PF00122">
    <property type="entry name" value="E1-E2_ATPase"/>
    <property type="match status" value="1"/>
</dbReference>
<dbReference type="GO" id="GO:0043682">
    <property type="term" value="F:P-type divalent copper transporter activity"/>
    <property type="evidence" value="ECO:0007669"/>
    <property type="project" value="TreeGrafter"/>
</dbReference>
<dbReference type="InterPro" id="IPR044492">
    <property type="entry name" value="P_typ_ATPase_HD_dom"/>
</dbReference>